<evidence type="ECO:0000313" key="3">
    <source>
        <dbReference type="Proteomes" id="UP000595140"/>
    </source>
</evidence>
<proteinExistence type="predicted"/>
<gene>
    <name evidence="2" type="ORF">CCAM_LOCUS4122</name>
</gene>
<organism evidence="2 3">
    <name type="scientific">Cuscuta campestris</name>
    <dbReference type="NCBI Taxonomy" id="132261"/>
    <lineage>
        <taxon>Eukaryota</taxon>
        <taxon>Viridiplantae</taxon>
        <taxon>Streptophyta</taxon>
        <taxon>Embryophyta</taxon>
        <taxon>Tracheophyta</taxon>
        <taxon>Spermatophyta</taxon>
        <taxon>Magnoliopsida</taxon>
        <taxon>eudicotyledons</taxon>
        <taxon>Gunneridae</taxon>
        <taxon>Pentapetalae</taxon>
        <taxon>asterids</taxon>
        <taxon>lamiids</taxon>
        <taxon>Solanales</taxon>
        <taxon>Convolvulaceae</taxon>
        <taxon>Cuscuteae</taxon>
        <taxon>Cuscuta</taxon>
        <taxon>Cuscuta subgen. Grammica</taxon>
        <taxon>Cuscuta sect. Cleistogrammica</taxon>
    </lineage>
</organism>
<dbReference type="AlphaFoldDB" id="A0A484KK28"/>
<evidence type="ECO:0000256" key="1">
    <source>
        <dbReference type="SAM" id="MobiDB-lite"/>
    </source>
</evidence>
<accession>A0A484KK28</accession>
<sequence length="88" mass="9882">MGSTQSLKNNCPNCGRQCSSSPVASNTCQRQLKTYNLSTHFVANFHKGLPKTHTNQQPIFQPIRCPTFPTVPQFQHLHHITKGVPKCH</sequence>
<name>A0A484KK28_9ASTE</name>
<feature type="region of interest" description="Disordered" evidence="1">
    <location>
        <begin position="1"/>
        <end position="23"/>
    </location>
</feature>
<dbReference type="Proteomes" id="UP000595140">
    <property type="component" value="Unassembled WGS sequence"/>
</dbReference>
<keyword evidence="3" id="KW-1185">Reference proteome</keyword>
<protein>
    <submittedName>
        <fullName evidence="2">Uncharacterized protein</fullName>
    </submittedName>
</protein>
<dbReference type="EMBL" id="OOIL02000230">
    <property type="protein sequence ID" value="VFQ62346.1"/>
    <property type="molecule type" value="Genomic_DNA"/>
</dbReference>
<evidence type="ECO:0000313" key="2">
    <source>
        <dbReference type="EMBL" id="VFQ62346.1"/>
    </source>
</evidence>
<reference evidence="2 3" key="1">
    <citation type="submission" date="2018-04" db="EMBL/GenBank/DDBJ databases">
        <authorList>
            <person name="Vogel A."/>
        </authorList>
    </citation>
    <scope>NUCLEOTIDE SEQUENCE [LARGE SCALE GENOMIC DNA]</scope>
</reference>